<feature type="compositionally biased region" description="Polar residues" evidence="5">
    <location>
        <begin position="89"/>
        <end position="98"/>
    </location>
</feature>
<evidence type="ECO:0000256" key="4">
    <source>
        <dbReference type="ARBA" id="ARBA00023242"/>
    </source>
</evidence>
<proteinExistence type="inferred from homology"/>
<evidence type="ECO:0000256" key="5">
    <source>
        <dbReference type="SAM" id="MobiDB-lite"/>
    </source>
</evidence>
<comment type="similarity">
    <text evidence="2">Belongs to the RRP17 family.</text>
</comment>
<dbReference type="InterPro" id="IPR019186">
    <property type="entry name" value="Nucleolar_protein_12"/>
</dbReference>
<gene>
    <name evidence="6" type="ORF">H6P81_000473</name>
</gene>
<evidence type="ECO:0000256" key="2">
    <source>
        <dbReference type="ARBA" id="ARBA00007175"/>
    </source>
</evidence>
<dbReference type="PANTHER" id="PTHR14577:SF0">
    <property type="entry name" value="NUCLEOLAR PROTEIN 12"/>
    <property type="match status" value="1"/>
</dbReference>
<comment type="subcellular location">
    <subcellularLocation>
        <location evidence="1">Nucleus</location>
        <location evidence="1">Nucleolus</location>
    </subcellularLocation>
</comment>
<evidence type="ECO:0000256" key="3">
    <source>
        <dbReference type="ARBA" id="ARBA00023054"/>
    </source>
</evidence>
<feature type="region of interest" description="Disordered" evidence="5">
    <location>
        <begin position="130"/>
        <end position="204"/>
    </location>
</feature>
<feature type="region of interest" description="Disordered" evidence="5">
    <location>
        <begin position="45"/>
        <end position="74"/>
    </location>
</feature>
<sequence>MEAGEEGEALNPNVRARHIKKRALRNKGLSIGFNDKDLKDFVSGFHKRKKKRRQEAQRQLQEKERRKRIERRKQRKLEKELALFGAVSSENAVGSSSELVDDAEDEPEQATSVSGTKMYENGATTITVTTMELSRIDEDDDVPDVSSLGGDSEKDLHTSEKKSLKKAAKPTRKKPFMKAKPKSFKKHKKSASKHKRKNIRRNKQ</sequence>
<dbReference type="GO" id="GO:0019843">
    <property type="term" value="F:rRNA binding"/>
    <property type="evidence" value="ECO:0007669"/>
    <property type="project" value="TreeGrafter"/>
</dbReference>
<feature type="compositionally biased region" description="Basic and acidic residues" evidence="5">
    <location>
        <begin position="151"/>
        <end position="162"/>
    </location>
</feature>
<protein>
    <recommendedName>
        <fullName evidence="8">Ribosomal RNA-processing protein 17</fullName>
    </recommendedName>
</protein>
<evidence type="ECO:0008006" key="8">
    <source>
        <dbReference type="Google" id="ProtNLM"/>
    </source>
</evidence>
<evidence type="ECO:0000313" key="6">
    <source>
        <dbReference type="EMBL" id="KAG9455965.1"/>
    </source>
</evidence>
<keyword evidence="3" id="KW-0175">Coiled coil</keyword>
<dbReference type="EMBL" id="JAINDJ010000002">
    <property type="protein sequence ID" value="KAG9455965.1"/>
    <property type="molecule type" value="Genomic_DNA"/>
</dbReference>
<comment type="caution">
    <text evidence="6">The sequence shown here is derived from an EMBL/GenBank/DDBJ whole genome shotgun (WGS) entry which is preliminary data.</text>
</comment>
<organism evidence="6 7">
    <name type="scientific">Aristolochia fimbriata</name>
    <name type="common">White veined hardy Dutchman's pipe vine</name>
    <dbReference type="NCBI Taxonomy" id="158543"/>
    <lineage>
        <taxon>Eukaryota</taxon>
        <taxon>Viridiplantae</taxon>
        <taxon>Streptophyta</taxon>
        <taxon>Embryophyta</taxon>
        <taxon>Tracheophyta</taxon>
        <taxon>Spermatophyta</taxon>
        <taxon>Magnoliopsida</taxon>
        <taxon>Magnoliidae</taxon>
        <taxon>Piperales</taxon>
        <taxon>Aristolochiaceae</taxon>
        <taxon>Aristolochia</taxon>
    </lineage>
</organism>
<dbReference type="Proteomes" id="UP000825729">
    <property type="component" value="Unassembled WGS sequence"/>
</dbReference>
<evidence type="ECO:0000313" key="7">
    <source>
        <dbReference type="Proteomes" id="UP000825729"/>
    </source>
</evidence>
<dbReference type="Pfam" id="PF09805">
    <property type="entry name" value="Nop25"/>
    <property type="match status" value="1"/>
</dbReference>
<keyword evidence="4" id="KW-0539">Nucleus</keyword>
<feature type="compositionally biased region" description="Acidic residues" evidence="5">
    <location>
        <begin position="99"/>
        <end position="108"/>
    </location>
</feature>
<feature type="compositionally biased region" description="Basic residues" evidence="5">
    <location>
        <begin position="65"/>
        <end position="74"/>
    </location>
</feature>
<keyword evidence="7" id="KW-1185">Reference proteome</keyword>
<reference evidence="6 7" key="1">
    <citation type="submission" date="2021-07" db="EMBL/GenBank/DDBJ databases">
        <title>The Aristolochia fimbriata genome: insights into angiosperm evolution, floral development and chemical biosynthesis.</title>
        <authorList>
            <person name="Jiao Y."/>
        </authorList>
    </citation>
    <scope>NUCLEOTIDE SEQUENCE [LARGE SCALE GENOMIC DNA]</scope>
    <source>
        <strain evidence="6">IBCAS-2021</strain>
        <tissue evidence="6">Leaf</tissue>
    </source>
</reference>
<feature type="compositionally biased region" description="Basic residues" evidence="5">
    <location>
        <begin position="163"/>
        <end position="204"/>
    </location>
</feature>
<feature type="compositionally biased region" description="Basic and acidic residues" evidence="5">
    <location>
        <begin position="54"/>
        <end position="64"/>
    </location>
</feature>
<dbReference type="AlphaFoldDB" id="A0AAV7F6R6"/>
<accession>A0AAV7F6R6</accession>
<name>A0AAV7F6R6_ARIFI</name>
<dbReference type="GO" id="GO:0005730">
    <property type="term" value="C:nucleolus"/>
    <property type="evidence" value="ECO:0007669"/>
    <property type="project" value="UniProtKB-SubCell"/>
</dbReference>
<dbReference type="PANTHER" id="PTHR14577">
    <property type="entry name" value="NUCLEOLAR PROTEIN 12"/>
    <property type="match status" value="1"/>
</dbReference>
<feature type="region of interest" description="Disordered" evidence="5">
    <location>
        <begin position="89"/>
        <end position="118"/>
    </location>
</feature>
<evidence type="ECO:0000256" key="1">
    <source>
        <dbReference type="ARBA" id="ARBA00004604"/>
    </source>
</evidence>